<reference evidence="2 3" key="1">
    <citation type="journal article" date="2018" name="MBio">
        <title>Comparative Genomics Reveals the Core Gene Toolbox for the Fungus-Insect Symbiosis.</title>
        <authorList>
            <person name="Wang Y."/>
            <person name="Stata M."/>
            <person name="Wang W."/>
            <person name="Stajich J.E."/>
            <person name="White M.M."/>
            <person name="Moncalvo J.M."/>
        </authorList>
    </citation>
    <scope>NUCLEOTIDE SEQUENCE [LARGE SCALE GENOMIC DNA]</scope>
    <source>
        <strain evidence="2 3">SWE-8-4</strain>
    </source>
</reference>
<accession>A0A2T9YIS3</accession>
<sequence>MRKLFFLSLISLLFILDTKADDNTGADANSGENNASNTEEVIDVPLDYFKNNSEPVEENYSDEYLQCVKDNGVGDVSSGEFDTDENILTCRCAPDGNFSCPDNTEEYGFTKSVTGNEDVTDYLTKCRNIFNRDGNPFRIYDGLCFCTETRSFQCYSRYHGIDNLGIDSHDVGVPTFEDIWNDLNSSAEE</sequence>
<organism evidence="2 3">
    <name type="scientific">Smittium simulii</name>
    <dbReference type="NCBI Taxonomy" id="133385"/>
    <lineage>
        <taxon>Eukaryota</taxon>
        <taxon>Fungi</taxon>
        <taxon>Fungi incertae sedis</taxon>
        <taxon>Zoopagomycota</taxon>
        <taxon>Kickxellomycotina</taxon>
        <taxon>Harpellomycetes</taxon>
        <taxon>Harpellales</taxon>
        <taxon>Legeriomycetaceae</taxon>
        <taxon>Smittium</taxon>
    </lineage>
</organism>
<name>A0A2T9YIS3_9FUNG</name>
<proteinExistence type="predicted"/>
<evidence type="ECO:0000256" key="1">
    <source>
        <dbReference type="SAM" id="SignalP"/>
    </source>
</evidence>
<keyword evidence="1" id="KW-0732">Signal</keyword>
<evidence type="ECO:0000313" key="2">
    <source>
        <dbReference type="EMBL" id="PVU92227.1"/>
    </source>
</evidence>
<dbReference type="EMBL" id="MBFR01000170">
    <property type="protein sequence ID" value="PVU92227.1"/>
    <property type="molecule type" value="Genomic_DNA"/>
</dbReference>
<protein>
    <recommendedName>
        <fullName evidence="4">Cyanovirin-N domain-containing protein</fullName>
    </recommendedName>
</protein>
<evidence type="ECO:0000313" key="3">
    <source>
        <dbReference type="Proteomes" id="UP000245383"/>
    </source>
</evidence>
<comment type="caution">
    <text evidence="2">The sequence shown here is derived from an EMBL/GenBank/DDBJ whole genome shotgun (WGS) entry which is preliminary data.</text>
</comment>
<gene>
    <name evidence="2" type="ORF">BB561_003964</name>
</gene>
<feature type="signal peptide" evidence="1">
    <location>
        <begin position="1"/>
        <end position="20"/>
    </location>
</feature>
<feature type="chain" id="PRO_5015731761" description="Cyanovirin-N domain-containing protein" evidence="1">
    <location>
        <begin position="21"/>
        <end position="189"/>
    </location>
</feature>
<dbReference type="Proteomes" id="UP000245383">
    <property type="component" value="Unassembled WGS sequence"/>
</dbReference>
<dbReference type="AlphaFoldDB" id="A0A2T9YIS3"/>
<keyword evidence="3" id="KW-1185">Reference proteome</keyword>
<evidence type="ECO:0008006" key="4">
    <source>
        <dbReference type="Google" id="ProtNLM"/>
    </source>
</evidence>